<organism evidence="1 2">
    <name type="scientific">Pseudomonas kitaguniensis</name>
    <dbReference type="NCBI Taxonomy" id="2607908"/>
    <lineage>
        <taxon>Bacteria</taxon>
        <taxon>Pseudomonadati</taxon>
        <taxon>Pseudomonadota</taxon>
        <taxon>Gammaproteobacteria</taxon>
        <taxon>Pseudomonadales</taxon>
        <taxon>Pseudomonadaceae</taxon>
        <taxon>Pseudomonas</taxon>
    </lineage>
</organism>
<comment type="caution">
    <text evidence="1">The sequence shown here is derived from an EMBL/GenBank/DDBJ whole genome shotgun (WGS) entry which is preliminary data.</text>
</comment>
<evidence type="ECO:0000313" key="2">
    <source>
        <dbReference type="Proteomes" id="UP000325438"/>
    </source>
</evidence>
<evidence type="ECO:0000313" key="1">
    <source>
        <dbReference type="EMBL" id="MPQ82904.1"/>
    </source>
</evidence>
<gene>
    <name evidence="1" type="ORF">F0170_02190</name>
</gene>
<dbReference type="AlphaFoldDB" id="A0A5N7JNE0"/>
<sequence>MNHSNGSISTSDIHKIPSFFSAKSGLMINALDDEWVILPNSGKGARVNVGWVHASDMTETEKKLILDVFVYYARTKAASTACGVVTNMRPFILGGIPSLDKLKALWSGLSTHKKKALNQFFGTLAKLGYKKFHGYHKFTREHLDKTSVNPLDLSTGAFNDVEFDSLAKKINESLQQFKWSAKQELSFYQSSMRYGVLRNMVTTKLLVFIVRRPIQIALLKWSDLIPSGSSFHDAAIRSVDEIGSLGGETLQLRVYIAKSTGMLFSRERPERYPLYISEELAKVLIEFKQIVLKGLKLLMTSSEIDVDDTELLKLMNNIPMFPDVSLFSLEIESLDFLRSLFSSRSTAYHVSESSITNAMRCVRPCSDRIADCIASSNRVRHTVLTRGAQDGLSAAQLAKITGVTVPAARHYIDLDYKSRREIDSKYIGNEFLKAAFSGSLALIRERDEIIVDHNFSPIGGARNERVCHTCSTVMGRPLGCYGCPNFIPILEADHRSVLEAAEDKLTVNRNALLNPLHTRSIEKLERQIVWVKLTIAVCDETLARQRSIDD</sequence>
<name>A0A5N7JNE0_9PSED</name>
<accession>A0A5N7JNE0</accession>
<protein>
    <submittedName>
        <fullName evidence="1">Uncharacterized protein</fullName>
    </submittedName>
</protein>
<reference evidence="1 2" key="1">
    <citation type="submission" date="2019-09" db="EMBL/GenBank/DDBJ databases">
        <title>The draft genomes of Allium pathogen Pseudomonas sp.</title>
        <authorList>
            <person name="Fujikawa T."/>
            <person name="Sawada H."/>
        </authorList>
    </citation>
    <scope>NUCLEOTIDE SEQUENCE [LARGE SCALE GENOMIC DNA]</scope>
    <source>
        <strain evidence="1 2">MAFF 730085</strain>
    </source>
</reference>
<proteinExistence type="predicted"/>
<dbReference type="RefSeq" id="WP_152748558.1">
    <property type="nucleotide sequence ID" value="NZ_VUBA01000019.1"/>
</dbReference>
<dbReference type="EMBL" id="VUBA01000019">
    <property type="protein sequence ID" value="MPQ82904.1"/>
    <property type="molecule type" value="Genomic_DNA"/>
</dbReference>
<dbReference type="Proteomes" id="UP000325438">
    <property type="component" value="Unassembled WGS sequence"/>
</dbReference>